<dbReference type="RefSeq" id="WP_265047808.1">
    <property type="nucleotide sequence ID" value="NZ_CP100390.1"/>
</dbReference>
<evidence type="ECO:0000313" key="1">
    <source>
        <dbReference type="EMBL" id="UZE96323.1"/>
    </source>
</evidence>
<accession>A0ABY6N2I2</accession>
<name>A0ABY6N2I2_9ALTE</name>
<gene>
    <name evidence="1" type="ORF">NKI27_00845</name>
</gene>
<dbReference type="Proteomes" id="UP001163739">
    <property type="component" value="Chromosome"/>
</dbReference>
<proteinExistence type="predicted"/>
<keyword evidence="2" id="KW-1185">Reference proteome</keyword>
<evidence type="ECO:0000313" key="2">
    <source>
        <dbReference type="Proteomes" id="UP001163739"/>
    </source>
</evidence>
<reference evidence="1" key="1">
    <citation type="submission" date="2022-06" db="EMBL/GenBank/DDBJ databases">
        <title>Alkalimarinus sp. nov., isolated from gut of a Alitta virens.</title>
        <authorList>
            <person name="Yang A.I."/>
            <person name="Shin N.-R."/>
        </authorList>
    </citation>
    <scope>NUCLEOTIDE SEQUENCE</scope>
    <source>
        <strain evidence="1">A2M4</strain>
    </source>
</reference>
<protein>
    <submittedName>
        <fullName evidence="1">Uncharacterized protein</fullName>
    </submittedName>
</protein>
<organism evidence="1 2">
    <name type="scientific">Alkalimarinus alittae</name>
    <dbReference type="NCBI Taxonomy" id="2961619"/>
    <lineage>
        <taxon>Bacteria</taxon>
        <taxon>Pseudomonadati</taxon>
        <taxon>Pseudomonadota</taxon>
        <taxon>Gammaproteobacteria</taxon>
        <taxon>Alteromonadales</taxon>
        <taxon>Alteromonadaceae</taxon>
        <taxon>Alkalimarinus</taxon>
    </lineage>
</organism>
<dbReference type="EMBL" id="CP100390">
    <property type="protein sequence ID" value="UZE96323.1"/>
    <property type="molecule type" value="Genomic_DNA"/>
</dbReference>
<sequence length="47" mass="5544">MFRVNAFTEKGTKFRFRIKSDSILDVRKALGEIFKGREMRLVLVEPL</sequence>